<feature type="non-terminal residue" evidence="1">
    <location>
        <position position="1"/>
    </location>
</feature>
<sequence>LIRSKYVYFFCHGPELRSCWKCSSRNYLHSTTDCVIRVLDQLHLNILDSLRGIIDDICLERDGLTRNETSLGQSDLNAYHSILKPEKSHLFRLNNLESRKSIGNEIEIRGIFHSESLFGLLLGFEPSAYSRFTVVSNGSVSSYEGRGTIERQKE</sequence>
<dbReference type="AlphaFoldDB" id="A0AAN5I6W7"/>
<accession>A0AAN5I6W7</accession>
<dbReference type="Proteomes" id="UP001328107">
    <property type="component" value="Unassembled WGS sequence"/>
</dbReference>
<organism evidence="1 2">
    <name type="scientific">Pristionchus mayeri</name>
    <dbReference type="NCBI Taxonomy" id="1317129"/>
    <lineage>
        <taxon>Eukaryota</taxon>
        <taxon>Metazoa</taxon>
        <taxon>Ecdysozoa</taxon>
        <taxon>Nematoda</taxon>
        <taxon>Chromadorea</taxon>
        <taxon>Rhabditida</taxon>
        <taxon>Rhabditina</taxon>
        <taxon>Diplogasteromorpha</taxon>
        <taxon>Diplogasteroidea</taxon>
        <taxon>Neodiplogasteridae</taxon>
        <taxon>Pristionchus</taxon>
    </lineage>
</organism>
<protein>
    <submittedName>
        <fullName evidence="1">Uncharacterized protein</fullName>
    </submittedName>
</protein>
<gene>
    <name evidence="1" type="ORF">PMAYCL1PPCAC_24823</name>
</gene>
<keyword evidence="2" id="KW-1185">Reference proteome</keyword>
<comment type="caution">
    <text evidence="1">The sequence shown here is derived from an EMBL/GenBank/DDBJ whole genome shotgun (WGS) entry which is preliminary data.</text>
</comment>
<evidence type="ECO:0000313" key="2">
    <source>
        <dbReference type="Proteomes" id="UP001328107"/>
    </source>
</evidence>
<feature type="non-terminal residue" evidence="1">
    <location>
        <position position="154"/>
    </location>
</feature>
<dbReference type="EMBL" id="BTRK01000005">
    <property type="protein sequence ID" value="GMR54628.1"/>
    <property type="molecule type" value="Genomic_DNA"/>
</dbReference>
<reference evidence="2" key="1">
    <citation type="submission" date="2022-10" db="EMBL/GenBank/DDBJ databases">
        <title>Genome assembly of Pristionchus species.</title>
        <authorList>
            <person name="Yoshida K."/>
            <person name="Sommer R.J."/>
        </authorList>
    </citation>
    <scope>NUCLEOTIDE SEQUENCE [LARGE SCALE GENOMIC DNA]</scope>
    <source>
        <strain evidence="2">RS5460</strain>
    </source>
</reference>
<evidence type="ECO:0000313" key="1">
    <source>
        <dbReference type="EMBL" id="GMR54628.1"/>
    </source>
</evidence>
<proteinExistence type="predicted"/>
<name>A0AAN5I6W7_9BILA</name>